<organism evidence="2 3">
    <name type="scientific">Glutamicibacter ardleyensis</name>
    <dbReference type="NCBI Taxonomy" id="225894"/>
    <lineage>
        <taxon>Bacteria</taxon>
        <taxon>Bacillati</taxon>
        <taxon>Actinomycetota</taxon>
        <taxon>Actinomycetes</taxon>
        <taxon>Micrococcales</taxon>
        <taxon>Micrococcaceae</taxon>
        <taxon>Glutamicibacter</taxon>
    </lineage>
</organism>
<sequence>MASCSHSGANEDRAKPTDQVLSCAVVSDKFTGRARLKPVAISVTEDSEASNKGQAARTLLLKS</sequence>
<accession>A0ABQ2DR66</accession>
<dbReference type="Proteomes" id="UP000606115">
    <property type="component" value="Unassembled WGS sequence"/>
</dbReference>
<comment type="caution">
    <text evidence="2">The sequence shown here is derived from an EMBL/GenBank/DDBJ whole genome shotgun (WGS) entry which is preliminary data.</text>
</comment>
<protein>
    <submittedName>
        <fullName evidence="2">Uncharacterized protein</fullName>
    </submittedName>
</protein>
<feature type="region of interest" description="Disordered" evidence="1">
    <location>
        <begin position="44"/>
        <end position="63"/>
    </location>
</feature>
<evidence type="ECO:0000256" key="1">
    <source>
        <dbReference type="SAM" id="MobiDB-lite"/>
    </source>
</evidence>
<evidence type="ECO:0000313" key="3">
    <source>
        <dbReference type="Proteomes" id="UP000606115"/>
    </source>
</evidence>
<dbReference type="EMBL" id="BMKX01000005">
    <property type="protein sequence ID" value="GGJ63639.1"/>
    <property type="molecule type" value="Genomic_DNA"/>
</dbReference>
<proteinExistence type="predicted"/>
<keyword evidence="3" id="KW-1185">Reference proteome</keyword>
<reference evidence="3" key="1">
    <citation type="journal article" date="2019" name="Int. J. Syst. Evol. Microbiol.">
        <title>The Global Catalogue of Microorganisms (GCM) 10K type strain sequencing project: providing services to taxonomists for standard genome sequencing and annotation.</title>
        <authorList>
            <consortium name="The Broad Institute Genomics Platform"/>
            <consortium name="The Broad Institute Genome Sequencing Center for Infectious Disease"/>
            <person name="Wu L."/>
            <person name="Ma J."/>
        </authorList>
    </citation>
    <scope>NUCLEOTIDE SEQUENCE [LARGE SCALE GENOMIC DNA]</scope>
    <source>
        <strain evidence="3">CGMCC 1.3685</strain>
    </source>
</reference>
<gene>
    <name evidence="2" type="ORF">GCM10007173_23220</name>
</gene>
<evidence type="ECO:0000313" key="2">
    <source>
        <dbReference type="EMBL" id="GGJ63639.1"/>
    </source>
</evidence>
<name>A0ABQ2DR66_9MICC</name>